<comment type="caution">
    <text evidence="8">The sequence shown here is derived from an EMBL/GenBank/DDBJ whole genome shotgun (WGS) entry which is preliminary data.</text>
</comment>
<protein>
    <submittedName>
        <fullName evidence="8">MFS transporter</fullName>
    </submittedName>
</protein>
<feature type="transmembrane region" description="Helical" evidence="7">
    <location>
        <begin position="7"/>
        <end position="29"/>
    </location>
</feature>
<accession>A0ABW5P9I4</accession>
<feature type="transmembrane region" description="Helical" evidence="7">
    <location>
        <begin position="281"/>
        <end position="301"/>
    </location>
</feature>
<feature type="transmembrane region" description="Helical" evidence="7">
    <location>
        <begin position="164"/>
        <end position="185"/>
    </location>
</feature>
<keyword evidence="6 7" id="KW-0472">Membrane</keyword>
<gene>
    <name evidence="8" type="ORF">ACFSUF_04430</name>
</gene>
<evidence type="ECO:0000256" key="1">
    <source>
        <dbReference type="ARBA" id="ARBA00004651"/>
    </source>
</evidence>
<dbReference type="PANTHER" id="PTHR43266:SF8">
    <property type="entry name" value="MACROLIDE-EFFLUX PROTEIN"/>
    <property type="match status" value="1"/>
</dbReference>
<keyword evidence="9" id="KW-1185">Reference proteome</keyword>
<evidence type="ECO:0000313" key="9">
    <source>
        <dbReference type="Proteomes" id="UP001597541"/>
    </source>
</evidence>
<evidence type="ECO:0000256" key="2">
    <source>
        <dbReference type="ARBA" id="ARBA00022448"/>
    </source>
</evidence>
<feature type="transmembrane region" description="Helical" evidence="7">
    <location>
        <begin position="307"/>
        <end position="327"/>
    </location>
</feature>
<reference evidence="9" key="1">
    <citation type="journal article" date="2019" name="Int. J. Syst. Evol. Microbiol.">
        <title>The Global Catalogue of Microorganisms (GCM) 10K type strain sequencing project: providing services to taxonomists for standard genome sequencing and annotation.</title>
        <authorList>
            <consortium name="The Broad Institute Genomics Platform"/>
            <consortium name="The Broad Institute Genome Sequencing Center for Infectious Disease"/>
            <person name="Wu L."/>
            <person name="Ma J."/>
        </authorList>
    </citation>
    <scope>NUCLEOTIDE SEQUENCE [LARGE SCALE GENOMIC DNA]</scope>
    <source>
        <strain evidence="9">KCTC 3950</strain>
    </source>
</reference>
<feature type="transmembrane region" description="Helical" evidence="7">
    <location>
        <begin position="339"/>
        <end position="361"/>
    </location>
</feature>
<dbReference type="CDD" id="cd06173">
    <property type="entry name" value="MFS_MefA_like"/>
    <property type="match status" value="1"/>
</dbReference>
<sequence>MFHNKYVRLILLSNILLQLGIWARNYAILLYVSDISNNNPYYVSLISAAEYGPIFLFSIIGGTFADRWKPKLTMVWCDILSGVSIFGVLLALLYGSWHTVFLATLVSAVLSQFSQPSAMKLLKQHVKEDQLQQVMAMYQTIASLFLIIGPMLGTFVYQKFGVEFSIGVMGVMFMASALVLLFLPADEVKSVPVRRQAFTRELGKGLRYVWTNPALKRLALLFGFVGLGAGLVQPMMIFISTEQLGMGKDFLQWMTMASGAAMLLGGGVIMKLSAKFKPQTLLFMGLISSVVTTWGIGWSTIPALTLVLQAVSGLFFPCIHIGINTLILRNTTQEFTGRVNGVMTPMLTGLMVVGMSASGFMKANLSLMIVYAVSSLLYAAGVVFLVPLFKREKDNVTIAG</sequence>
<dbReference type="Pfam" id="PF07690">
    <property type="entry name" value="MFS_1"/>
    <property type="match status" value="1"/>
</dbReference>
<evidence type="ECO:0000256" key="3">
    <source>
        <dbReference type="ARBA" id="ARBA00022475"/>
    </source>
</evidence>
<dbReference type="SUPFAM" id="SSF103473">
    <property type="entry name" value="MFS general substrate transporter"/>
    <property type="match status" value="1"/>
</dbReference>
<feature type="transmembrane region" description="Helical" evidence="7">
    <location>
        <begin position="250"/>
        <end position="269"/>
    </location>
</feature>
<comment type="subcellular location">
    <subcellularLocation>
        <location evidence="1">Cell membrane</location>
        <topology evidence="1">Multi-pass membrane protein</topology>
    </subcellularLocation>
</comment>
<dbReference type="Gene3D" id="1.20.1250.20">
    <property type="entry name" value="MFS general substrate transporter like domains"/>
    <property type="match status" value="1"/>
</dbReference>
<feature type="transmembrane region" description="Helical" evidence="7">
    <location>
        <begin position="218"/>
        <end position="238"/>
    </location>
</feature>
<feature type="transmembrane region" description="Helical" evidence="7">
    <location>
        <begin position="41"/>
        <end position="60"/>
    </location>
</feature>
<evidence type="ECO:0000256" key="6">
    <source>
        <dbReference type="ARBA" id="ARBA00023136"/>
    </source>
</evidence>
<dbReference type="Proteomes" id="UP001597541">
    <property type="component" value="Unassembled WGS sequence"/>
</dbReference>
<name>A0ABW5P9I4_9BACL</name>
<dbReference type="PANTHER" id="PTHR43266">
    <property type="entry name" value="MACROLIDE-EFFLUX PROTEIN"/>
    <property type="match status" value="1"/>
</dbReference>
<dbReference type="EMBL" id="JBHUME010000005">
    <property type="protein sequence ID" value="MFD2611665.1"/>
    <property type="molecule type" value="Genomic_DNA"/>
</dbReference>
<feature type="transmembrane region" description="Helical" evidence="7">
    <location>
        <begin position="100"/>
        <end position="122"/>
    </location>
</feature>
<feature type="transmembrane region" description="Helical" evidence="7">
    <location>
        <begin position="367"/>
        <end position="389"/>
    </location>
</feature>
<keyword evidence="4 7" id="KW-0812">Transmembrane</keyword>
<proteinExistence type="predicted"/>
<keyword evidence="3" id="KW-1003">Cell membrane</keyword>
<keyword evidence="2" id="KW-0813">Transport</keyword>
<evidence type="ECO:0000256" key="7">
    <source>
        <dbReference type="SAM" id="Phobius"/>
    </source>
</evidence>
<evidence type="ECO:0000256" key="4">
    <source>
        <dbReference type="ARBA" id="ARBA00022692"/>
    </source>
</evidence>
<evidence type="ECO:0000256" key="5">
    <source>
        <dbReference type="ARBA" id="ARBA00022989"/>
    </source>
</evidence>
<feature type="transmembrane region" description="Helical" evidence="7">
    <location>
        <begin position="134"/>
        <end position="158"/>
    </location>
</feature>
<dbReference type="RefSeq" id="WP_377601722.1">
    <property type="nucleotide sequence ID" value="NZ_JBHUME010000005.1"/>
</dbReference>
<dbReference type="InterPro" id="IPR011701">
    <property type="entry name" value="MFS"/>
</dbReference>
<evidence type="ECO:0000313" key="8">
    <source>
        <dbReference type="EMBL" id="MFD2611665.1"/>
    </source>
</evidence>
<feature type="transmembrane region" description="Helical" evidence="7">
    <location>
        <begin position="72"/>
        <end position="94"/>
    </location>
</feature>
<keyword evidence="5 7" id="KW-1133">Transmembrane helix</keyword>
<dbReference type="InterPro" id="IPR036259">
    <property type="entry name" value="MFS_trans_sf"/>
</dbReference>
<organism evidence="8 9">
    <name type="scientific">Paenibacillus gansuensis</name>
    <dbReference type="NCBI Taxonomy" id="306542"/>
    <lineage>
        <taxon>Bacteria</taxon>
        <taxon>Bacillati</taxon>
        <taxon>Bacillota</taxon>
        <taxon>Bacilli</taxon>
        <taxon>Bacillales</taxon>
        <taxon>Paenibacillaceae</taxon>
        <taxon>Paenibacillus</taxon>
    </lineage>
</organism>